<evidence type="ECO:0000313" key="2">
    <source>
        <dbReference type="EMBL" id="MYN42688.1"/>
    </source>
</evidence>
<protein>
    <submittedName>
        <fullName evidence="2">Uncharacterized protein</fullName>
    </submittedName>
</protein>
<dbReference type="Proteomes" id="UP000466332">
    <property type="component" value="Unassembled WGS sequence"/>
</dbReference>
<feature type="compositionally biased region" description="Low complexity" evidence="1">
    <location>
        <begin position="335"/>
        <end position="346"/>
    </location>
</feature>
<reference evidence="2 3" key="1">
    <citation type="submission" date="2019-12" db="EMBL/GenBank/DDBJ databases">
        <title>Novel species isolated from a subtropical stream in China.</title>
        <authorList>
            <person name="Lu H."/>
        </authorList>
    </citation>
    <scope>NUCLEOTIDE SEQUENCE [LARGE SCALE GENOMIC DNA]</scope>
    <source>
        <strain evidence="2 3">FT109W</strain>
    </source>
</reference>
<evidence type="ECO:0000256" key="1">
    <source>
        <dbReference type="SAM" id="MobiDB-lite"/>
    </source>
</evidence>
<organism evidence="2 3">
    <name type="scientific">Duganella margarita</name>
    <dbReference type="NCBI Taxonomy" id="2692170"/>
    <lineage>
        <taxon>Bacteria</taxon>
        <taxon>Pseudomonadati</taxon>
        <taxon>Pseudomonadota</taxon>
        <taxon>Betaproteobacteria</taxon>
        <taxon>Burkholderiales</taxon>
        <taxon>Oxalobacteraceae</taxon>
        <taxon>Telluria group</taxon>
        <taxon>Duganella</taxon>
    </lineage>
</organism>
<comment type="caution">
    <text evidence="2">The sequence shown here is derived from an EMBL/GenBank/DDBJ whole genome shotgun (WGS) entry which is preliminary data.</text>
</comment>
<gene>
    <name evidence="2" type="ORF">GTP55_25420</name>
</gene>
<keyword evidence="3" id="KW-1185">Reference proteome</keyword>
<feature type="region of interest" description="Disordered" evidence="1">
    <location>
        <begin position="317"/>
        <end position="354"/>
    </location>
</feature>
<feature type="compositionally biased region" description="Basic and acidic residues" evidence="1">
    <location>
        <begin position="322"/>
        <end position="334"/>
    </location>
</feature>
<dbReference type="EMBL" id="WWCS01000024">
    <property type="protein sequence ID" value="MYN42688.1"/>
    <property type="molecule type" value="Genomic_DNA"/>
</dbReference>
<sequence>MEMTTDMLKPDLIPAPAVPEEINPLSLLTIKPEEYVAQVFAPFRSKLAALKAEADTIHFEDKRTFDAPHRYVDISTTEGMAIAVKYRAGFRDDVRLDVEKTKTARKAPILQIGRLIDSTFKEIVEEAAPYEGKFDAAIKAEEKRKAEIKAAKERAEAERIGGIKAAIETIRALPSRAEGKSSDELRALLERVAARVIAKEEFAEFTDEARIALDAAGQELVAMFGAAQQREVAAAEAEAARVAEAARLAAEQAAADQRRAEEAAENARIAAENAATAQRLADQQAAIDRAAAEAKAQLDAERAEIAAAKEKLVAEQAAAAKVKADAEEAERQAAAERAANEQAAAARAERERLD</sequence>
<name>A0ABW9WNE0_9BURK</name>
<feature type="non-terminal residue" evidence="2">
    <location>
        <position position="354"/>
    </location>
</feature>
<evidence type="ECO:0000313" key="3">
    <source>
        <dbReference type="Proteomes" id="UP000466332"/>
    </source>
</evidence>
<accession>A0ABW9WNE0</accession>
<proteinExistence type="predicted"/>